<keyword evidence="3 11" id="KW-0597">Phosphoprotein</keyword>
<dbReference type="InterPro" id="IPR036097">
    <property type="entry name" value="HisK_dim/P_sf"/>
</dbReference>
<evidence type="ECO:0000256" key="3">
    <source>
        <dbReference type="ARBA" id="ARBA00022553"/>
    </source>
</evidence>
<dbReference type="GO" id="GO:0005524">
    <property type="term" value="F:ATP binding"/>
    <property type="evidence" value="ECO:0007669"/>
    <property type="project" value="UniProtKB-KW"/>
</dbReference>
<dbReference type="Gene3D" id="2.130.10.10">
    <property type="entry name" value="YVTN repeat-like/Quinoprotein amine dehydrogenase"/>
    <property type="match status" value="2"/>
</dbReference>
<feature type="modified residue" description="4-aspartylphosphate" evidence="11">
    <location>
        <position position="1205"/>
    </location>
</feature>
<comment type="caution">
    <text evidence="15">The sequence shown here is derived from an EMBL/GenBank/DDBJ whole genome shotgun (WGS) entry which is preliminary data.</text>
</comment>
<keyword evidence="16" id="KW-1185">Reference proteome</keyword>
<keyword evidence="4" id="KW-0808">Transferase</keyword>
<feature type="modified residue" description="4-aspartylphosphate" evidence="11">
    <location>
        <position position="1345"/>
    </location>
</feature>
<dbReference type="CDD" id="cd00156">
    <property type="entry name" value="REC"/>
    <property type="match status" value="1"/>
</dbReference>
<evidence type="ECO:0000256" key="4">
    <source>
        <dbReference type="ARBA" id="ARBA00022679"/>
    </source>
</evidence>
<feature type="domain" description="Histidine kinase" evidence="13">
    <location>
        <begin position="912"/>
        <end position="1134"/>
    </location>
</feature>
<dbReference type="FunFam" id="1.10.287.130:FF:000002">
    <property type="entry name" value="Two-component osmosensing histidine kinase"/>
    <property type="match status" value="1"/>
</dbReference>
<dbReference type="SMART" id="SM00388">
    <property type="entry name" value="HisKA"/>
    <property type="match status" value="1"/>
</dbReference>
<dbReference type="SUPFAM" id="SSF63829">
    <property type="entry name" value="Calcium-dependent phosphotriesterase"/>
    <property type="match status" value="2"/>
</dbReference>
<sequence>MLRKQNCYSVLFTALLQIISLFAYPQTKQIHFRQISTENGLSDNYTKCVFQDRKGFIWVGTRSGLNRYDGNEFKIFRNNEKDPASISHDLVTSLAEDKNGNIWIATGGGGLNLFDRNKNVFYAYKQAARDVNSISDNYIVSMAVDQDGLLWLATPGGLDVFDPVRRMAIKHFRHDASDKNSISSNSIMTVYCDRQNNIWVGTTYGLNLLDRKNNQFEKFVHSSSRQASISGNDIRCIFQDSHNRIWIGTYGEGLNLYQPADGTFRNFTNGHSGAVSISRLHVTSLNEVKGNLFIGTENSGFHVLDTKRWDFTSFVHDDIDKSSIAGNSVDFIYKDRQSNVWFGLYSTGLSVYNSRNNFEHYQHNASPGSLSHNFVHSFAADIYNNIWIGTDGGGLNLFDRKTGKFTAFRYQKNRQGISGDYIMALANDSEHRLWIGTWGNGVSMLDPATRKFTSMRHVPGRANSLKSDIIYAIIQTPDRKIWLSTYEEGMDVYDPATGRFKHYEHIPGNPKSLCNNTVNCFLVDRNGQLWMGTEDGSLTVFDRSSDTFVTKRISDNEQLKDNPVFSMTEDMKGIFWICTQKGLVRFDPKTAAYRKYTTEDGLISNVTQAVVQDNSGMLWISTLGGISKFDPQLQTFRNFSAEHGLQANEFKQKSGFKDNEGNIYFGGVNGFNKFDPRQLTLLEDHYPIVLTGFRIFNKKVNADSREKSPLKQEISEADSIRLTYDQSFISFQYAALDYTSSEKNYAYFLEGFDKDWNFVGHNNDAVYTNLPPGSYVFRVKAQNMSGNWTAASNHLVIIISPPFWSTWWFRMAAIMLAAALAYALYRFRVNSIIRQKAELEELVRQRTRVVRQQAEELHTQSDHLQMLNNELLAQSEELQAQTEEIMVQREQEQAAREEAERANQAKSIFLATMSHEIRTPMNGVIGMTALLSETELTQEQKEYTKTIAACGETLVNVINDILDFSKIESGKIDLEEHEFELRLAVEEMMDLFALQASRKNIDLVYQIDADLPDFLIGDSSRLKQILTNLINNALKFTAKGEVFVHVFKSAEPENGVIGVGFKVKDTGIGIREDKISNLFKAFSQLDSSINRNYGGTGLGLVICERLIKLMNGNIRVESSPGNGSTFHFDIRAKVSGKTSEKCMEVPDEQVVKGKRILIVDDNHTNLLILKNYLEQWNFIPVLASSVQQALAILADDEQIELVITDMEMPGEDGVVLAQAVKDGKNPLPVFLLSSAGDDSRIRFSDLFAGILTKPVKKASLFKGIYAILASRKITAPVPVLDLKVLNEAFASEYPLKILVAEDNAMNQKLIRNILKRMGYEIVIAENGIAVLEELLVGSYDVILMDVQMPEMDGLEATTVIRKKYGQAPYIIALTANAMQEDRNHCISIGMDDYISKPIRLEVIKTALAKAFRNIQHYTDSN</sequence>
<dbReference type="PRINTS" id="PR00344">
    <property type="entry name" value="BCTRLSENSOR"/>
</dbReference>
<dbReference type="PROSITE" id="PS50109">
    <property type="entry name" value="HIS_KIN"/>
    <property type="match status" value="1"/>
</dbReference>
<feature type="domain" description="Response regulatory" evidence="14">
    <location>
        <begin position="1296"/>
        <end position="1411"/>
    </location>
</feature>
<dbReference type="InterPro" id="IPR015943">
    <property type="entry name" value="WD40/YVTN_repeat-like_dom_sf"/>
</dbReference>
<evidence type="ECO:0000259" key="13">
    <source>
        <dbReference type="PROSITE" id="PS50109"/>
    </source>
</evidence>
<dbReference type="SMART" id="SM00387">
    <property type="entry name" value="HATPase_c"/>
    <property type="match status" value="1"/>
</dbReference>
<comment type="subunit">
    <text evidence="9">At low DSF concentrations, interacts with RpfF.</text>
</comment>
<dbReference type="GO" id="GO:0000155">
    <property type="term" value="F:phosphorelay sensor kinase activity"/>
    <property type="evidence" value="ECO:0007669"/>
    <property type="project" value="InterPro"/>
</dbReference>
<dbReference type="Gene3D" id="1.10.287.130">
    <property type="match status" value="1"/>
</dbReference>
<dbReference type="SMART" id="SM00448">
    <property type="entry name" value="REC"/>
    <property type="match status" value="2"/>
</dbReference>
<dbReference type="PANTHER" id="PTHR45339:SF1">
    <property type="entry name" value="HYBRID SIGNAL TRANSDUCTION HISTIDINE KINASE J"/>
    <property type="match status" value="1"/>
</dbReference>
<dbReference type="FunFam" id="2.60.40.10:FF:000791">
    <property type="entry name" value="Two-component system sensor histidine kinase/response regulator"/>
    <property type="match status" value="1"/>
</dbReference>
<evidence type="ECO:0000256" key="5">
    <source>
        <dbReference type="ARBA" id="ARBA00022741"/>
    </source>
</evidence>
<evidence type="ECO:0000256" key="2">
    <source>
        <dbReference type="ARBA" id="ARBA00012438"/>
    </source>
</evidence>
<name>A0A5R9KCK3_9BACT</name>
<dbReference type="InterPro" id="IPR001789">
    <property type="entry name" value="Sig_transdc_resp-reg_receiver"/>
</dbReference>
<dbReference type="InterPro" id="IPR011110">
    <property type="entry name" value="Reg_prop"/>
</dbReference>
<evidence type="ECO:0000256" key="1">
    <source>
        <dbReference type="ARBA" id="ARBA00000085"/>
    </source>
</evidence>
<evidence type="ECO:0000256" key="9">
    <source>
        <dbReference type="ARBA" id="ARBA00064003"/>
    </source>
</evidence>
<dbReference type="Gene3D" id="3.30.565.10">
    <property type="entry name" value="Histidine kinase-like ATPase, C-terminal domain"/>
    <property type="match status" value="1"/>
</dbReference>
<dbReference type="Pfam" id="PF00072">
    <property type="entry name" value="Response_reg"/>
    <property type="match status" value="2"/>
</dbReference>
<evidence type="ECO:0000256" key="7">
    <source>
        <dbReference type="ARBA" id="ARBA00022840"/>
    </source>
</evidence>
<dbReference type="InterPro" id="IPR004358">
    <property type="entry name" value="Sig_transdc_His_kin-like_C"/>
</dbReference>
<dbReference type="InterPro" id="IPR013783">
    <property type="entry name" value="Ig-like_fold"/>
</dbReference>
<evidence type="ECO:0000313" key="16">
    <source>
        <dbReference type="Proteomes" id="UP000309788"/>
    </source>
</evidence>
<comment type="catalytic activity">
    <reaction evidence="1">
        <text>ATP + protein L-histidine = ADP + protein N-phospho-L-histidine.</text>
        <dbReference type="EC" id="2.7.13.3"/>
    </reaction>
</comment>
<dbReference type="Pfam" id="PF02518">
    <property type="entry name" value="HATPase_c"/>
    <property type="match status" value="1"/>
</dbReference>
<dbReference type="Pfam" id="PF07494">
    <property type="entry name" value="Reg_prop"/>
    <property type="match status" value="8"/>
</dbReference>
<evidence type="ECO:0000256" key="6">
    <source>
        <dbReference type="ARBA" id="ARBA00022777"/>
    </source>
</evidence>
<dbReference type="OrthoDB" id="9806995at2"/>
<dbReference type="EMBL" id="VCEI01000025">
    <property type="protein sequence ID" value="TLU92437.1"/>
    <property type="molecule type" value="Genomic_DNA"/>
</dbReference>
<reference evidence="15 16" key="1">
    <citation type="submission" date="2019-05" db="EMBL/GenBank/DDBJ databases">
        <authorList>
            <person name="Qu J.-H."/>
        </authorList>
    </citation>
    <scope>NUCLEOTIDE SEQUENCE [LARGE SCALE GENOMIC DNA]</scope>
    <source>
        <strain evidence="15 16">Z12</strain>
    </source>
</reference>
<keyword evidence="5" id="KW-0547">Nucleotide-binding</keyword>
<dbReference type="SUPFAM" id="SSF55874">
    <property type="entry name" value="ATPase domain of HSP90 chaperone/DNA topoisomerase II/histidine kinase"/>
    <property type="match status" value="1"/>
</dbReference>
<dbReference type="CDD" id="cd16922">
    <property type="entry name" value="HATPase_EvgS-ArcB-TorS-like"/>
    <property type="match status" value="1"/>
</dbReference>
<keyword evidence="7" id="KW-0067">ATP-binding</keyword>
<proteinExistence type="predicted"/>
<feature type="domain" description="Response regulatory" evidence="14">
    <location>
        <begin position="1155"/>
        <end position="1268"/>
    </location>
</feature>
<dbReference type="Gene3D" id="3.40.50.2300">
    <property type="match status" value="2"/>
</dbReference>
<dbReference type="InterPro" id="IPR011006">
    <property type="entry name" value="CheY-like_superfamily"/>
</dbReference>
<feature type="coiled-coil region" evidence="12">
    <location>
        <begin position="861"/>
        <end position="907"/>
    </location>
</feature>
<dbReference type="SUPFAM" id="SSF52172">
    <property type="entry name" value="CheY-like"/>
    <property type="match status" value="2"/>
</dbReference>
<dbReference type="RefSeq" id="WP_138282545.1">
    <property type="nucleotide sequence ID" value="NZ_BMGE01000003.1"/>
</dbReference>
<organism evidence="15 16">
    <name type="scientific">Dyadobacter sediminis</name>
    <dbReference type="NCBI Taxonomy" id="1493691"/>
    <lineage>
        <taxon>Bacteria</taxon>
        <taxon>Pseudomonadati</taxon>
        <taxon>Bacteroidota</taxon>
        <taxon>Cytophagia</taxon>
        <taxon>Cytophagales</taxon>
        <taxon>Spirosomataceae</taxon>
        <taxon>Dyadobacter</taxon>
    </lineage>
</organism>
<dbReference type="Pfam" id="PF07495">
    <property type="entry name" value="Y_Y_Y"/>
    <property type="match status" value="1"/>
</dbReference>
<dbReference type="InterPro" id="IPR036890">
    <property type="entry name" value="HATPase_C_sf"/>
</dbReference>
<dbReference type="InterPro" id="IPR003661">
    <property type="entry name" value="HisK_dim/P_dom"/>
</dbReference>
<evidence type="ECO:0000256" key="11">
    <source>
        <dbReference type="PROSITE-ProRule" id="PRU00169"/>
    </source>
</evidence>
<dbReference type="EC" id="2.7.13.3" evidence="2"/>
<dbReference type="PANTHER" id="PTHR45339">
    <property type="entry name" value="HYBRID SIGNAL TRANSDUCTION HISTIDINE KINASE J"/>
    <property type="match status" value="1"/>
</dbReference>
<keyword evidence="8" id="KW-0902">Two-component regulatory system</keyword>
<dbReference type="InterPro" id="IPR005467">
    <property type="entry name" value="His_kinase_dom"/>
</dbReference>
<keyword evidence="12" id="KW-0175">Coiled coil</keyword>
<dbReference type="Proteomes" id="UP000309788">
    <property type="component" value="Unassembled WGS sequence"/>
</dbReference>
<evidence type="ECO:0000259" key="14">
    <source>
        <dbReference type="PROSITE" id="PS50110"/>
    </source>
</evidence>
<dbReference type="SUPFAM" id="SSF47384">
    <property type="entry name" value="Homodimeric domain of signal transducing histidine kinase"/>
    <property type="match status" value="1"/>
</dbReference>
<evidence type="ECO:0000256" key="12">
    <source>
        <dbReference type="SAM" id="Coils"/>
    </source>
</evidence>
<dbReference type="CDD" id="cd00082">
    <property type="entry name" value="HisKA"/>
    <property type="match status" value="1"/>
</dbReference>
<dbReference type="CDD" id="cd17546">
    <property type="entry name" value="REC_hyHK_CKI1_RcsC-like"/>
    <property type="match status" value="1"/>
</dbReference>
<gene>
    <name evidence="15" type="ORF">FEM55_17100</name>
</gene>
<accession>A0A5R9KCK3</accession>
<dbReference type="PROSITE" id="PS50110">
    <property type="entry name" value="RESPONSE_REGULATORY"/>
    <property type="match status" value="2"/>
</dbReference>
<evidence type="ECO:0000313" key="15">
    <source>
        <dbReference type="EMBL" id="TLU92437.1"/>
    </source>
</evidence>
<dbReference type="InterPro" id="IPR011123">
    <property type="entry name" value="Y_Y_Y"/>
</dbReference>
<evidence type="ECO:0000256" key="8">
    <source>
        <dbReference type="ARBA" id="ARBA00023012"/>
    </source>
</evidence>
<dbReference type="Pfam" id="PF00512">
    <property type="entry name" value="HisKA"/>
    <property type="match status" value="1"/>
</dbReference>
<dbReference type="InterPro" id="IPR003594">
    <property type="entry name" value="HATPase_dom"/>
</dbReference>
<protein>
    <recommendedName>
        <fullName evidence="10">Sensory/regulatory protein RpfC</fullName>
        <ecNumber evidence="2">2.7.13.3</ecNumber>
    </recommendedName>
</protein>
<keyword evidence="6" id="KW-0418">Kinase</keyword>
<evidence type="ECO:0000256" key="10">
    <source>
        <dbReference type="ARBA" id="ARBA00068150"/>
    </source>
</evidence>
<dbReference type="FunFam" id="3.30.565.10:FF:000010">
    <property type="entry name" value="Sensor histidine kinase RcsC"/>
    <property type="match status" value="1"/>
</dbReference>
<dbReference type="Gene3D" id="2.60.40.10">
    <property type="entry name" value="Immunoglobulins"/>
    <property type="match status" value="1"/>
</dbReference>